<keyword evidence="4" id="KW-1185">Reference proteome</keyword>
<dbReference type="PANTHER" id="PTHR12558">
    <property type="entry name" value="CELL DIVISION CYCLE 16,23,27"/>
    <property type="match status" value="1"/>
</dbReference>
<evidence type="ECO:0000313" key="3">
    <source>
        <dbReference type="EMBL" id="QBB72094.1"/>
    </source>
</evidence>
<dbReference type="Pfam" id="PF14559">
    <property type="entry name" value="TPR_19"/>
    <property type="match status" value="1"/>
</dbReference>
<dbReference type="InterPro" id="IPR011990">
    <property type="entry name" value="TPR-like_helical_dom_sf"/>
</dbReference>
<dbReference type="Pfam" id="PF13432">
    <property type="entry name" value="TPR_16"/>
    <property type="match status" value="1"/>
</dbReference>
<dbReference type="PANTHER" id="PTHR12558:SF13">
    <property type="entry name" value="CELL DIVISION CYCLE PROTEIN 27 HOMOLOG"/>
    <property type="match status" value="1"/>
</dbReference>
<evidence type="ECO:0000313" key="4">
    <source>
        <dbReference type="Proteomes" id="UP000291562"/>
    </source>
</evidence>
<sequence length="550" mass="58977">MSSLHRITLLLVLCFAATSVFAADAVIKPLPSVDTSKLLAEDAKQLNALRADFDKKKVGLVDESLAEAYALMGAAYSRNGFVDNAVIAFYDASHLAPNDARWFYLQGVLAEQQKKTADAHVYYELAFVIDRVYFPIRFRLATAKIQEGNLEAAKLLMADYVSKQTDQAAPYSLLGEIALTQKKYGEAVDALKKSLALDPGANKLYGLLADAYIGLGDKAAADQARAKAGKQPIHMADPLVAGITPGGNATAEYLLARPVDPKSANDPVNLAMMYYSNHQYAQARPKLDEALKAYPNNPVLLGLYARIEAESGNLPKAKQRLQVAQAADAKSPAVLLSQGVIAEIGGDENAAADAYGKAVAADPNLGEARTLLGNSLMRRGQFVPAAEQYRALTTSKALDPNAYAHLVAAEVSAGHCADAFKDIDQASKAFPKDAFVAQIYVRVVSTCAAVRSPNIAKAQEIAQQLYNQSASVANGETLGLVMAAQGKFQEAADYQSGALFAAIRDKNKTTIALLNEFLEAYRAKKMPETPWPANHAYFKPQRLAATASQG</sequence>
<dbReference type="EMBL" id="CP035704">
    <property type="protein sequence ID" value="QBB72094.1"/>
    <property type="molecule type" value="Genomic_DNA"/>
</dbReference>
<keyword evidence="1" id="KW-0802">TPR repeat</keyword>
<dbReference type="SMART" id="SM00028">
    <property type="entry name" value="TPR"/>
    <property type="match status" value="7"/>
</dbReference>
<dbReference type="KEGG" id="xbc:ELE36_17925"/>
<feature type="repeat" description="TPR" evidence="1">
    <location>
        <begin position="168"/>
        <end position="201"/>
    </location>
</feature>
<name>A0A411HNP7_9GAMM</name>
<proteinExistence type="predicted"/>
<protein>
    <submittedName>
        <fullName evidence="3">Tetratricopeptide repeat protein</fullName>
    </submittedName>
</protein>
<dbReference type="InterPro" id="IPR019734">
    <property type="entry name" value="TPR_rpt"/>
</dbReference>
<evidence type="ECO:0000256" key="2">
    <source>
        <dbReference type="SAM" id="SignalP"/>
    </source>
</evidence>
<feature type="repeat" description="TPR" evidence="1">
    <location>
        <begin position="264"/>
        <end position="297"/>
    </location>
</feature>
<dbReference type="PROSITE" id="PS50005">
    <property type="entry name" value="TPR"/>
    <property type="match status" value="3"/>
</dbReference>
<organism evidence="3 4">
    <name type="scientific">Pseudolysobacter antarcticus</name>
    <dbReference type="NCBI Taxonomy" id="2511995"/>
    <lineage>
        <taxon>Bacteria</taxon>
        <taxon>Pseudomonadati</taxon>
        <taxon>Pseudomonadota</taxon>
        <taxon>Gammaproteobacteria</taxon>
        <taxon>Lysobacterales</taxon>
        <taxon>Rhodanobacteraceae</taxon>
        <taxon>Pseudolysobacter</taxon>
    </lineage>
</organism>
<reference evidence="3 4" key="1">
    <citation type="submission" date="2019-01" db="EMBL/GenBank/DDBJ databases">
        <title>Pseudolysobacter antarctica gen. nov., sp. nov., isolated from Fildes Peninsula, Antarctica.</title>
        <authorList>
            <person name="Wei Z."/>
            <person name="Peng F."/>
        </authorList>
    </citation>
    <scope>NUCLEOTIDE SEQUENCE [LARGE SCALE GENOMIC DNA]</scope>
    <source>
        <strain evidence="3 4">AQ6-296</strain>
    </source>
</reference>
<dbReference type="OrthoDB" id="5964849at2"/>
<keyword evidence="2" id="KW-0732">Signal</keyword>
<dbReference type="RefSeq" id="WP_129835732.1">
    <property type="nucleotide sequence ID" value="NZ_CP035704.1"/>
</dbReference>
<gene>
    <name evidence="3" type="ORF">ELE36_17925</name>
</gene>
<dbReference type="Gene3D" id="1.25.40.10">
    <property type="entry name" value="Tetratricopeptide repeat domain"/>
    <property type="match status" value="3"/>
</dbReference>
<evidence type="ECO:0000256" key="1">
    <source>
        <dbReference type="PROSITE-ProRule" id="PRU00339"/>
    </source>
</evidence>
<feature type="chain" id="PRO_5019432465" evidence="2">
    <location>
        <begin position="23"/>
        <end position="550"/>
    </location>
</feature>
<accession>A0A411HNP7</accession>
<feature type="signal peptide" evidence="2">
    <location>
        <begin position="1"/>
        <end position="22"/>
    </location>
</feature>
<feature type="repeat" description="TPR" evidence="1">
    <location>
        <begin position="66"/>
        <end position="99"/>
    </location>
</feature>
<dbReference type="AlphaFoldDB" id="A0A411HNP7"/>
<dbReference type="SUPFAM" id="SSF48452">
    <property type="entry name" value="TPR-like"/>
    <property type="match status" value="2"/>
</dbReference>
<dbReference type="Proteomes" id="UP000291562">
    <property type="component" value="Chromosome"/>
</dbReference>